<dbReference type="InterPro" id="IPR006564">
    <property type="entry name" value="Znf_PMZ"/>
</dbReference>
<protein>
    <recommendedName>
        <fullName evidence="6">SWIM-type domain-containing protein</fullName>
    </recommendedName>
</protein>
<feature type="compositionally biased region" description="Polar residues" evidence="5">
    <location>
        <begin position="245"/>
        <end position="255"/>
    </location>
</feature>
<evidence type="ECO:0000256" key="5">
    <source>
        <dbReference type="SAM" id="MobiDB-lite"/>
    </source>
</evidence>
<keyword evidence="2 4" id="KW-0863">Zinc-finger</keyword>
<keyword evidence="7" id="KW-1185">Reference proteome</keyword>
<evidence type="ECO:0000313" key="8">
    <source>
        <dbReference type="RefSeq" id="XP_027096044.2"/>
    </source>
</evidence>
<dbReference type="GeneID" id="113715939"/>
<feature type="compositionally biased region" description="Basic residues" evidence="5">
    <location>
        <begin position="187"/>
        <end position="196"/>
    </location>
</feature>
<dbReference type="Proteomes" id="UP001652660">
    <property type="component" value="Chromosome 11c"/>
</dbReference>
<dbReference type="OrthoDB" id="1683089at2759"/>
<proteinExistence type="predicted"/>
<dbReference type="PROSITE" id="PS50966">
    <property type="entry name" value="ZF_SWIM"/>
    <property type="match status" value="1"/>
</dbReference>
<evidence type="ECO:0000256" key="1">
    <source>
        <dbReference type="ARBA" id="ARBA00022723"/>
    </source>
</evidence>
<evidence type="ECO:0000256" key="3">
    <source>
        <dbReference type="ARBA" id="ARBA00022833"/>
    </source>
</evidence>
<evidence type="ECO:0000259" key="6">
    <source>
        <dbReference type="PROSITE" id="PS50966"/>
    </source>
</evidence>
<evidence type="ECO:0000256" key="2">
    <source>
        <dbReference type="ARBA" id="ARBA00022771"/>
    </source>
</evidence>
<dbReference type="PANTHER" id="PTHR31973">
    <property type="entry name" value="POLYPROTEIN, PUTATIVE-RELATED"/>
    <property type="match status" value="1"/>
</dbReference>
<evidence type="ECO:0000256" key="4">
    <source>
        <dbReference type="PROSITE-ProRule" id="PRU00325"/>
    </source>
</evidence>
<accession>A0A6P6UYY5</accession>
<dbReference type="RefSeq" id="XP_027096044.2">
    <property type="nucleotide sequence ID" value="XM_027240243.2"/>
</dbReference>
<dbReference type="SMART" id="SM00575">
    <property type="entry name" value="ZnF_PMZ"/>
    <property type="match status" value="1"/>
</dbReference>
<reference evidence="8" key="2">
    <citation type="submission" date="2025-08" db="UniProtKB">
        <authorList>
            <consortium name="RefSeq"/>
        </authorList>
    </citation>
    <scope>IDENTIFICATION</scope>
    <source>
        <tissue evidence="8">Leaves</tissue>
    </source>
</reference>
<dbReference type="PANTHER" id="PTHR31973:SF189">
    <property type="entry name" value="TRANSPOSASE, MUDR, PLANT, MULE TRANSPOSASE DOMAIN PROTEIN-RELATED"/>
    <property type="match status" value="1"/>
</dbReference>
<keyword evidence="1" id="KW-0479">Metal-binding</keyword>
<dbReference type="Pfam" id="PF04434">
    <property type="entry name" value="SWIM"/>
    <property type="match status" value="1"/>
</dbReference>
<dbReference type="GO" id="GO:0008270">
    <property type="term" value="F:zinc ion binding"/>
    <property type="evidence" value="ECO:0007669"/>
    <property type="project" value="UniProtKB-KW"/>
</dbReference>
<evidence type="ECO:0000313" key="7">
    <source>
        <dbReference type="Proteomes" id="UP001652660"/>
    </source>
</evidence>
<sequence length="292" mass="33346">MEQLGQESAAAHSWLDEKDPKTWCRAHFRCGLDCDILVNNMCEFFNAVVLKTRSLPIISMLQTIYLYPLKRMERNREAMSKHEGLLFPATFEILKYQISCPFGEQYIVDMAAKTYSCRKWQLRGIPCSHAVAAINRRHEAPEKHVSNTYLKITYLQIYELVLNPINGPNLWEHIDLPAIKPPTYKRSTGRPKKMTKKASEEERRDSCVNPTKPHKVRKVGTMMSYSRCKKYGHNKRGCLDKNKQTTEGTTTSSVKENSDIRDTGPSMQPSTKEACPSDVTVDILGVSTQQSL</sequence>
<feature type="compositionally biased region" description="Basic and acidic residues" evidence="5">
    <location>
        <begin position="197"/>
        <end position="206"/>
    </location>
</feature>
<name>A0A6P6UYY5_COFAR</name>
<organism evidence="7 8">
    <name type="scientific">Coffea arabica</name>
    <name type="common">Arabian coffee</name>
    <dbReference type="NCBI Taxonomy" id="13443"/>
    <lineage>
        <taxon>Eukaryota</taxon>
        <taxon>Viridiplantae</taxon>
        <taxon>Streptophyta</taxon>
        <taxon>Embryophyta</taxon>
        <taxon>Tracheophyta</taxon>
        <taxon>Spermatophyta</taxon>
        <taxon>Magnoliopsida</taxon>
        <taxon>eudicotyledons</taxon>
        <taxon>Gunneridae</taxon>
        <taxon>Pentapetalae</taxon>
        <taxon>asterids</taxon>
        <taxon>lamiids</taxon>
        <taxon>Gentianales</taxon>
        <taxon>Rubiaceae</taxon>
        <taxon>Ixoroideae</taxon>
        <taxon>Gardenieae complex</taxon>
        <taxon>Bertiereae - Coffeeae clade</taxon>
        <taxon>Coffeeae</taxon>
        <taxon>Coffea</taxon>
    </lineage>
</organism>
<feature type="region of interest" description="Disordered" evidence="5">
    <location>
        <begin position="182"/>
        <end position="216"/>
    </location>
</feature>
<reference evidence="7" key="1">
    <citation type="journal article" date="2025" name="Foods">
        <title>Unveiling the Microbial Signatures of Arabica Coffee Cherries: Insights into Ripeness Specific Diversity, Functional Traits, and Implications for Quality and Safety.</title>
        <authorList>
            <consortium name="RefSeq"/>
            <person name="Tenea G.N."/>
            <person name="Cifuentes V."/>
            <person name="Reyes P."/>
            <person name="Cevallos-Vallejos M."/>
        </authorList>
    </citation>
    <scope>NUCLEOTIDE SEQUENCE [LARGE SCALE GENOMIC DNA]</scope>
</reference>
<dbReference type="InterPro" id="IPR007527">
    <property type="entry name" value="Znf_SWIM"/>
</dbReference>
<dbReference type="AlphaFoldDB" id="A0A6P6UYY5"/>
<keyword evidence="3" id="KW-0862">Zinc</keyword>
<feature type="region of interest" description="Disordered" evidence="5">
    <location>
        <begin position="236"/>
        <end position="278"/>
    </location>
</feature>
<gene>
    <name evidence="8" type="primary">LOC113715939</name>
</gene>
<feature type="domain" description="SWIM-type" evidence="6">
    <location>
        <begin position="106"/>
        <end position="138"/>
    </location>
</feature>